<sequence>MALNRASASGLDAGGCLSGCHCRARLLYAALTPCGEASLATCRIS</sequence>
<protein>
    <submittedName>
        <fullName evidence="1">Uncharacterized protein</fullName>
    </submittedName>
</protein>
<dbReference type="AlphaFoldDB" id="A0A0A9BSX3"/>
<reference evidence="1" key="2">
    <citation type="journal article" date="2015" name="Data Brief">
        <title>Shoot transcriptome of the giant reed, Arundo donax.</title>
        <authorList>
            <person name="Barrero R.A."/>
            <person name="Guerrero F.D."/>
            <person name="Moolhuijzen P."/>
            <person name="Goolsby J.A."/>
            <person name="Tidwell J."/>
            <person name="Bellgard S.E."/>
            <person name="Bellgard M.I."/>
        </authorList>
    </citation>
    <scope>NUCLEOTIDE SEQUENCE</scope>
    <source>
        <tissue evidence="1">Shoot tissue taken approximately 20 cm above the soil surface</tissue>
    </source>
</reference>
<dbReference type="EMBL" id="GBRH01233620">
    <property type="protein sequence ID" value="JAD64275.1"/>
    <property type="molecule type" value="Transcribed_RNA"/>
</dbReference>
<proteinExistence type="predicted"/>
<name>A0A0A9BSX3_ARUDO</name>
<accession>A0A0A9BSX3</accession>
<reference evidence="1" key="1">
    <citation type="submission" date="2014-09" db="EMBL/GenBank/DDBJ databases">
        <authorList>
            <person name="Magalhaes I.L.F."/>
            <person name="Oliveira U."/>
            <person name="Santos F.R."/>
            <person name="Vidigal T.H.D.A."/>
            <person name="Brescovit A.D."/>
            <person name="Santos A.J."/>
        </authorList>
    </citation>
    <scope>NUCLEOTIDE SEQUENCE</scope>
    <source>
        <tissue evidence="1">Shoot tissue taken approximately 20 cm above the soil surface</tissue>
    </source>
</reference>
<organism evidence="1">
    <name type="scientific">Arundo donax</name>
    <name type="common">Giant reed</name>
    <name type="synonym">Donax arundinaceus</name>
    <dbReference type="NCBI Taxonomy" id="35708"/>
    <lineage>
        <taxon>Eukaryota</taxon>
        <taxon>Viridiplantae</taxon>
        <taxon>Streptophyta</taxon>
        <taxon>Embryophyta</taxon>
        <taxon>Tracheophyta</taxon>
        <taxon>Spermatophyta</taxon>
        <taxon>Magnoliopsida</taxon>
        <taxon>Liliopsida</taxon>
        <taxon>Poales</taxon>
        <taxon>Poaceae</taxon>
        <taxon>PACMAD clade</taxon>
        <taxon>Arundinoideae</taxon>
        <taxon>Arundineae</taxon>
        <taxon>Arundo</taxon>
    </lineage>
</organism>
<evidence type="ECO:0000313" key="1">
    <source>
        <dbReference type="EMBL" id="JAD64275.1"/>
    </source>
</evidence>